<feature type="domain" description="CAP-Gly" evidence="9">
    <location>
        <begin position="121"/>
        <end position="167"/>
    </location>
</feature>
<evidence type="ECO:0000256" key="3">
    <source>
        <dbReference type="ARBA" id="ARBA00022701"/>
    </source>
</evidence>
<keyword evidence="11" id="KW-1185">Reference proteome</keyword>
<feature type="compositionally biased region" description="Polar residues" evidence="8">
    <location>
        <begin position="324"/>
        <end position="339"/>
    </location>
</feature>
<feature type="coiled-coil region" evidence="7">
    <location>
        <begin position="612"/>
        <end position="639"/>
    </location>
</feature>
<evidence type="ECO:0000259" key="9">
    <source>
        <dbReference type="PROSITE" id="PS50245"/>
    </source>
</evidence>
<keyword evidence="2" id="KW-0963">Cytoplasm</keyword>
<dbReference type="Pfam" id="PF16641">
    <property type="entry name" value="CLIP1_ZNF"/>
    <property type="match status" value="1"/>
</dbReference>
<dbReference type="PANTHER" id="PTHR18916:SF83">
    <property type="entry name" value="TIP ELONGATION PROTEIN 1"/>
    <property type="match status" value="1"/>
</dbReference>
<feature type="compositionally biased region" description="Polar residues" evidence="8">
    <location>
        <begin position="694"/>
        <end position="704"/>
    </location>
</feature>
<evidence type="ECO:0000256" key="5">
    <source>
        <dbReference type="ARBA" id="ARBA00023054"/>
    </source>
</evidence>
<name>A0AAN6VIL0_9PEZI</name>
<accession>A0AAN6VIL0</accession>
<dbReference type="Gene3D" id="2.30.30.190">
    <property type="entry name" value="CAP Gly-rich-like domain"/>
    <property type="match status" value="1"/>
</dbReference>
<keyword evidence="6" id="KW-0206">Cytoskeleton</keyword>
<feature type="region of interest" description="Disordered" evidence="8">
    <location>
        <begin position="192"/>
        <end position="360"/>
    </location>
</feature>
<comment type="caution">
    <text evidence="10">The sequence shown here is derived from an EMBL/GenBank/DDBJ whole genome shotgun (WGS) entry which is preliminary data.</text>
</comment>
<gene>
    <name evidence="10" type="ORF">C8A00DRAFT_16700</name>
</gene>
<reference evidence="10" key="2">
    <citation type="submission" date="2023-05" db="EMBL/GenBank/DDBJ databases">
        <authorList>
            <consortium name="Lawrence Berkeley National Laboratory"/>
            <person name="Steindorff A."/>
            <person name="Hensen N."/>
            <person name="Bonometti L."/>
            <person name="Westerberg I."/>
            <person name="Brannstrom I.O."/>
            <person name="Guillou S."/>
            <person name="Cros-Aarteil S."/>
            <person name="Calhoun S."/>
            <person name="Haridas S."/>
            <person name="Kuo A."/>
            <person name="Mondo S."/>
            <person name="Pangilinan J."/>
            <person name="Riley R."/>
            <person name="Labutti K."/>
            <person name="Andreopoulos B."/>
            <person name="Lipzen A."/>
            <person name="Chen C."/>
            <person name="Yanf M."/>
            <person name="Daum C."/>
            <person name="Ng V."/>
            <person name="Clum A."/>
            <person name="Ohm R."/>
            <person name="Martin F."/>
            <person name="Silar P."/>
            <person name="Natvig D."/>
            <person name="Lalanne C."/>
            <person name="Gautier V."/>
            <person name="Ament-Velasquez S.L."/>
            <person name="Kruys A."/>
            <person name="Hutchinson M.I."/>
            <person name="Powell A.J."/>
            <person name="Barry K."/>
            <person name="Miller A.N."/>
            <person name="Grigoriev I.V."/>
            <person name="Debuchy R."/>
            <person name="Gladieux P."/>
            <person name="Thoren M.H."/>
            <person name="Johannesson H."/>
        </authorList>
    </citation>
    <scope>NUCLEOTIDE SEQUENCE</scope>
    <source>
        <strain evidence="10">CBS 538.74</strain>
    </source>
</reference>
<protein>
    <recommendedName>
        <fullName evidence="9">CAP-Gly domain-containing protein</fullName>
    </recommendedName>
</protein>
<dbReference type="InterPro" id="IPR032108">
    <property type="entry name" value="CLIP1_ZNF"/>
</dbReference>
<evidence type="ECO:0000313" key="10">
    <source>
        <dbReference type="EMBL" id="KAK4151960.1"/>
    </source>
</evidence>
<dbReference type="SMART" id="SM01052">
    <property type="entry name" value="CAP_GLY"/>
    <property type="match status" value="1"/>
</dbReference>
<evidence type="ECO:0000256" key="2">
    <source>
        <dbReference type="ARBA" id="ARBA00022490"/>
    </source>
</evidence>
<feature type="compositionally biased region" description="Polar residues" evidence="8">
    <location>
        <begin position="577"/>
        <end position="596"/>
    </location>
</feature>
<feature type="compositionally biased region" description="Polar residues" evidence="8">
    <location>
        <begin position="539"/>
        <end position="548"/>
    </location>
</feature>
<evidence type="ECO:0000256" key="7">
    <source>
        <dbReference type="SAM" id="Coils"/>
    </source>
</evidence>
<dbReference type="Gene3D" id="1.20.5.1700">
    <property type="match status" value="1"/>
</dbReference>
<sequence length="902" mass="96955">MSFTTTTSTYNTTTRHTLSRRPGRSGIATASTPNLNQVYTAQSSRLLPPALARKGSVAALTQNSLAAIPDDSEGYAYNSVLTSDTMPMPHTPGRLGGSDSITIGDAVDVPGNMTGTVRFIGTVAGRKGNFAGVELHSDYAPRGKNSGDVDGVYYFTTIQPGAGIFLPLSKASKRDSPSMPGSAFPVTPASGGLKVASQNSTNFTSPSPGLPKFSQSVGPGRAQSPLGKKMRPSLPRPESPVRRLMTPGPRPSIATPVPKPPARFGSPTSANKFAQSVRGTAGDPSKRYPGHARKGSVGPRSISVLGTTTHPNMADDEVPPLGVQRTQTNGSMGSASSFSLKVRPASRAMSRAGNHANEEELERMRTELEDRNRQLKEQAATLAEMETSLTELQGLIENSEGPPGQRRDSIDDKDLGQLRAQLREKNDKIALLTAEFDTHRGDFRSTIDTLEMASSETERVYDKRIEELMQEIQELQDRTADVDTVATQLKQLEELVQELEEGLEDARRGEAEARGEVEFLRGEVERTRTELRREREKAQSTMNGPNGTANGGSGSKELEQKEDEIRGLKAIIHSLSRDSVPNDNPDRATTQQQRPSSFRHHHGESIEDRLTREKLDREVAELRALVESKSTREEDLERELETMRRGSVMTAVGPGHRASAMTIGSTNNDRTNDRSSIRDSRGTVIGPAPLSPESVHQPQQQQHKGNAPLKHSRVRTLDTMPESDSYSTATENSTLWCEICETAGHDILTCTNVFGPEQQQHQHQDAGDNSTYGGGINESESDYHDAVGGFKPAPLSPIKTPASSFSQLPPATATTTSAGMASPPSPAPPGLAAPSPPAAAAAMSPPPPAPYDMTPTARTIPNPMESGPVAGKDSGVVDASKWCALCERDGHDSVDCPFEDAF</sequence>
<feature type="compositionally biased region" description="Pro residues" evidence="8">
    <location>
        <begin position="823"/>
        <end position="837"/>
    </location>
</feature>
<evidence type="ECO:0000313" key="11">
    <source>
        <dbReference type="Proteomes" id="UP001302745"/>
    </source>
</evidence>
<evidence type="ECO:0000256" key="4">
    <source>
        <dbReference type="ARBA" id="ARBA00022737"/>
    </source>
</evidence>
<feature type="compositionally biased region" description="Basic and acidic residues" evidence="8">
    <location>
        <begin position="670"/>
        <end position="681"/>
    </location>
</feature>
<dbReference type="InterPro" id="IPR000938">
    <property type="entry name" value="CAP-Gly_domain"/>
</dbReference>
<evidence type="ECO:0000256" key="6">
    <source>
        <dbReference type="ARBA" id="ARBA00023212"/>
    </source>
</evidence>
<dbReference type="AlphaFoldDB" id="A0AAN6VIL0"/>
<feature type="region of interest" description="Disordered" evidence="8">
    <location>
        <begin position="574"/>
        <end position="610"/>
    </location>
</feature>
<dbReference type="PANTHER" id="PTHR18916">
    <property type="entry name" value="DYNACTIN 1-RELATED MICROTUBULE-BINDING"/>
    <property type="match status" value="1"/>
</dbReference>
<feature type="region of interest" description="Disordered" evidence="8">
    <location>
        <begin position="790"/>
        <end position="874"/>
    </location>
</feature>
<dbReference type="InterPro" id="IPR036859">
    <property type="entry name" value="CAP-Gly_dom_sf"/>
</dbReference>
<reference evidence="10" key="1">
    <citation type="journal article" date="2023" name="Mol. Phylogenet. Evol.">
        <title>Genome-scale phylogeny and comparative genomics of the fungal order Sordariales.</title>
        <authorList>
            <person name="Hensen N."/>
            <person name="Bonometti L."/>
            <person name="Westerberg I."/>
            <person name="Brannstrom I.O."/>
            <person name="Guillou S."/>
            <person name="Cros-Aarteil S."/>
            <person name="Calhoun S."/>
            <person name="Haridas S."/>
            <person name="Kuo A."/>
            <person name="Mondo S."/>
            <person name="Pangilinan J."/>
            <person name="Riley R."/>
            <person name="LaButti K."/>
            <person name="Andreopoulos B."/>
            <person name="Lipzen A."/>
            <person name="Chen C."/>
            <person name="Yan M."/>
            <person name="Daum C."/>
            <person name="Ng V."/>
            <person name="Clum A."/>
            <person name="Steindorff A."/>
            <person name="Ohm R.A."/>
            <person name="Martin F."/>
            <person name="Silar P."/>
            <person name="Natvig D.O."/>
            <person name="Lalanne C."/>
            <person name="Gautier V."/>
            <person name="Ament-Velasquez S.L."/>
            <person name="Kruys A."/>
            <person name="Hutchinson M.I."/>
            <person name="Powell A.J."/>
            <person name="Barry K."/>
            <person name="Miller A.N."/>
            <person name="Grigoriev I.V."/>
            <person name="Debuchy R."/>
            <person name="Gladieux P."/>
            <person name="Hiltunen Thoren M."/>
            <person name="Johannesson H."/>
        </authorList>
    </citation>
    <scope>NUCLEOTIDE SEQUENCE</scope>
    <source>
        <strain evidence="10">CBS 538.74</strain>
    </source>
</reference>
<dbReference type="Pfam" id="PF01302">
    <property type="entry name" value="CAP_GLY"/>
    <property type="match status" value="1"/>
</dbReference>
<feature type="compositionally biased region" description="Low complexity" evidence="8">
    <location>
        <begin position="1"/>
        <end position="16"/>
    </location>
</feature>
<feature type="compositionally biased region" description="Polar residues" evidence="8">
    <location>
        <begin position="266"/>
        <end position="278"/>
    </location>
</feature>
<proteinExistence type="predicted"/>
<feature type="compositionally biased region" description="Polar residues" evidence="8">
    <location>
        <begin position="196"/>
        <end position="217"/>
    </location>
</feature>
<evidence type="ECO:0000256" key="8">
    <source>
        <dbReference type="SAM" id="MobiDB-lite"/>
    </source>
</evidence>
<keyword evidence="3" id="KW-0493">Microtubule</keyword>
<evidence type="ECO:0000256" key="1">
    <source>
        <dbReference type="ARBA" id="ARBA00004245"/>
    </source>
</evidence>
<dbReference type="Proteomes" id="UP001302745">
    <property type="component" value="Unassembled WGS sequence"/>
</dbReference>
<dbReference type="SUPFAM" id="SSF74924">
    <property type="entry name" value="Cap-Gly domain"/>
    <property type="match status" value="1"/>
</dbReference>
<keyword evidence="4" id="KW-0677">Repeat</keyword>
<feature type="region of interest" description="Disordered" evidence="8">
    <location>
        <begin position="525"/>
        <end position="559"/>
    </location>
</feature>
<keyword evidence="5 7" id="KW-0175">Coiled coil</keyword>
<dbReference type="EMBL" id="MU856993">
    <property type="protein sequence ID" value="KAK4151960.1"/>
    <property type="molecule type" value="Genomic_DNA"/>
</dbReference>
<dbReference type="PROSITE" id="PS50245">
    <property type="entry name" value="CAP_GLY_2"/>
    <property type="match status" value="1"/>
</dbReference>
<feature type="region of interest" description="Disordered" evidence="8">
    <location>
        <begin position="657"/>
        <end position="713"/>
    </location>
</feature>
<feature type="region of interest" description="Disordered" evidence="8">
    <location>
        <begin position="1"/>
        <end position="32"/>
    </location>
</feature>
<feature type="compositionally biased region" description="Low complexity" evidence="8">
    <location>
        <begin position="808"/>
        <end position="822"/>
    </location>
</feature>
<comment type="subcellular location">
    <subcellularLocation>
        <location evidence="1">Cytoplasm</location>
        <location evidence="1">Cytoskeleton</location>
    </subcellularLocation>
</comment>
<dbReference type="GO" id="GO:0005874">
    <property type="term" value="C:microtubule"/>
    <property type="evidence" value="ECO:0007669"/>
    <property type="project" value="UniProtKB-KW"/>
</dbReference>
<organism evidence="10 11">
    <name type="scientific">Chaetomidium leptoderma</name>
    <dbReference type="NCBI Taxonomy" id="669021"/>
    <lineage>
        <taxon>Eukaryota</taxon>
        <taxon>Fungi</taxon>
        <taxon>Dikarya</taxon>
        <taxon>Ascomycota</taxon>
        <taxon>Pezizomycotina</taxon>
        <taxon>Sordariomycetes</taxon>
        <taxon>Sordariomycetidae</taxon>
        <taxon>Sordariales</taxon>
        <taxon>Chaetomiaceae</taxon>
        <taxon>Chaetomidium</taxon>
    </lineage>
</organism>
<feature type="compositionally biased region" description="Basic and acidic residues" evidence="8">
    <location>
        <begin position="525"/>
        <end position="538"/>
    </location>
</feature>